<organism evidence="1 2">
    <name type="scientific">Elstera cyanobacteriorum</name>
    <dbReference type="NCBI Taxonomy" id="2022747"/>
    <lineage>
        <taxon>Bacteria</taxon>
        <taxon>Pseudomonadati</taxon>
        <taxon>Pseudomonadota</taxon>
        <taxon>Alphaproteobacteria</taxon>
        <taxon>Rhodospirillales</taxon>
        <taxon>Rhodospirillaceae</taxon>
        <taxon>Elstera</taxon>
    </lineage>
</organism>
<gene>
    <name evidence="1" type="ORF">CHR90_06080</name>
</gene>
<dbReference type="AlphaFoldDB" id="A0A255XRS6"/>
<keyword evidence="2" id="KW-1185">Reference proteome</keyword>
<evidence type="ECO:0000313" key="1">
    <source>
        <dbReference type="EMBL" id="OYQ19689.1"/>
    </source>
</evidence>
<protein>
    <recommendedName>
        <fullName evidence="3">Phytanoyl-CoA dioxygenase</fullName>
    </recommendedName>
</protein>
<dbReference type="GO" id="GO:0016706">
    <property type="term" value="F:2-oxoglutarate-dependent dioxygenase activity"/>
    <property type="evidence" value="ECO:0007669"/>
    <property type="project" value="UniProtKB-ARBA"/>
</dbReference>
<name>A0A255XRS6_9PROT</name>
<evidence type="ECO:0000313" key="2">
    <source>
        <dbReference type="Proteomes" id="UP000216361"/>
    </source>
</evidence>
<dbReference type="Gene3D" id="2.60.120.620">
    <property type="entry name" value="q2cbj1_9rhob like domain"/>
    <property type="match status" value="1"/>
</dbReference>
<reference evidence="1 2" key="1">
    <citation type="submission" date="2017-07" db="EMBL/GenBank/DDBJ databases">
        <title>Elstera cyanobacteriorum sp. nov., a novel bacterium isolated from cyanobacterial aggregates in a eutrophic lake.</title>
        <authorList>
            <person name="Cai H."/>
        </authorList>
    </citation>
    <scope>NUCLEOTIDE SEQUENCE [LARGE SCALE GENOMIC DNA]</scope>
    <source>
        <strain evidence="1 2">TH019</strain>
    </source>
</reference>
<comment type="caution">
    <text evidence="1">The sequence shown here is derived from an EMBL/GenBank/DDBJ whole genome shotgun (WGS) entry which is preliminary data.</text>
</comment>
<sequence length="305" mass="34395">MKVVLMSKLVEKIIRNARIAASPYFWGFTAQRRIRHPDNRAKMARFLARRRPQSAIRPGSNATAGLDSLVQNMNQQGYHMLSGLVEPQQVAEMRAYFSEQKASDPYRPTFGRFLPLTEARPETHVAFFDPETVVKAPHAAALANHPVLLAGMEALLGCKPSIGYIAAWWSLPGDGTAEHAELFHRDVDDWAFYKFFLYLTDVDERSGPHIYVPGSHNRASHLDIRRYTDSEAHELGPEVRFTGPAGSCFLENTYGMHRGLPPLDRPRLIFQVTYCLMGLPYAPPAPVAPLPQGCDPFINRFYFKP</sequence>
<dbReference type="SUPFAM" id="SSF51197">
    <property type="entry name" value="Clavaminate synthase-like"/>
    <property type="match status" value="1"/>
</dbReference>
<dbReference type="Pfam" id="PF05721">
    <property type="entry name" value="PhyH"/>
    <property type="match status" value="1"/>
</dbReference>
<dbReference type="InterPro" id="IPR008775">
    <property type="entry name" value="Phytyl_CoA_dOase-like"/>
</dbReference>
<dbReference type="EMBL" id="NOXS01000030">
    <property type="protein sequence ID" value="OYQ19689.1"/>
    <property type="molecule type" value="Genomic_DNA"/>
</dbReference>
<dbReference type="Proteomes" id="UP000216361">
    <property type="component" value="Unassembled WGS sequence"/>
</dbReference>
<accession>A0A255XRS6</accession>
<evidence type="ECO:0008006" key="3">
    <source>
        <dbReference type="Google" id="ProtNLM"/>
    </source>
</evidence>
<proteinExistence type="predicted"/>